<name>A0A5M3Z6E3_ASPTE</name>
<dbReference type="GO" id="GO:0008483">
    <property type="term" value="F:transaminase activity"/>
    <property type="evidence" value="ECO:0007669"/>
    <property type="project" value="UniProtKB-KW"/>
</dbReference>
<dbReference type="EMBL" id="BLJY01000007">
    <property type="protein sequence ID" value="GFF17964.1"/>
    <property type="molecule type" value="Genomic_DNA"/>
</dbReference>
<keyword evidence="4" id="KW-1185">Reference proteome</keyword>
<dbReference type="Gene3D" id="3.40.640.10">
    <property type="entry name" value="Type I PLP-dependent aspartate aminotransferase-like (Major domain)"/>
    <property type="match status" value="1"/>
</dbReference>
<protein>
    <submittedName>
        <fullName evidence="3">Aminotransferase family protein</fullName>
    </submittedName>
</protein>
<reference evidence="3 4" key="1">
    <citation type="submission" date="2020-01" db="EMBL/GenBank/DDBJ databases">
        <title>Aspergillus terreus IFO 6365 whole genome shotgun sequence.</title>
        <authorList>
            <person name="Kanamasa S."/>
            <person name="Takahashi H."/>
        </authorList>
    </citation>
    <scope>NUCLEOTIDE SEQUENCE [LARGE SCALE GENOMIC DNA]</scope>
    <source>
        <strain evidence="3 4">IFO 6365</strain>
    </source>
</reference>
<feature type="domain" description="Aminotransferase class V" evidence="2">
    <location>
        <begin position="62"/>
        <end position="241"/>
    </location>
</feature>
<keyword evidence="3" id="KW-0032">Aminotransferase</keyword>
<evidence type="ECO:0000259" key="2">
    <source>
        <dbReference type="Pfam" id="PF00266"/>
    </source>
</evidence>
<dbReference type="InterPro" id="IPR015424">
    <property type="entry name" value="PyrdxlP-dep_Trfase"/>
</dbReference>
<accession>A0A5M3Z6E3</accession>
<evidence type="ECO:0000313" key="3">
    <source>
        <dbReference type="EMBL" id="GFF17964.1"/>
    </source>
</evidence>
<dbReference type="OrthoDB" id="5978656at2759"/>
<keyword evidence="3" id="KW-0808">Transferase</keyword>
<dbReference type="InterPro" id="IPR000192">
    <property type="entry name" value="Aminotrans_V_dom"/>
</dbReference>
<dbReference type="PANTHER" id="PTHR43092:SF2">
    <property type="entry name" value="HERCYNYLCYSTEINE SULFOXIDE LYASE"/>
    <property type="match status" value="1"/>
</dbReference>
<proteinExistence type="predicted"/>
<dbReference type="AlphaFoldDB" id="A0A5M3Z6E3"/>
<dbReference type="SUPFAM" id="SSF53383">
    <property type="entry name" value="PLP-dependent transferases"/>
    <property type="match status" value="1"/>
</dbReference>
<dbReference type="InterPro" id="IPR015421">
    <property type="entry name" value="PyrdxlP-dep_Trfase_major"/>
</dbReference>
<dbReference type="Pfam" id="PF00266">
    <property type="entry name" value="Aminotran_5"/>
    <property type="match status" value="1"/>
</dbReference>
<evidence type="ECO:0000313" key="4">
    <source>
        <dbReference type="Proteomes" id="UP000452235"/>
    </source>
</evidence>
<comment type="caution">
    <text evidence="3">The sequence shown here is derived from an EMBL/GenBank/DDBJ whole genome shotgun (WGS) entry which is preliminary data.</text>
</comment>
<dbReference type="PANTHER" id="PTHR43092">
    <property type="entry name" value="L-CYSTEINE DESULFHYDRASE"/>
    <property type="match status" value="1"/>
</dbReference>
<dbReference type="VEuPathDB" id="FungiDB:ATEG_06126"/>
<keyword evidence="1" id="KW-0663">Pyridoxal phosphate</keyword>
<dbReference type="Proteomes" id="UP000452235">
    <property type="component" value="Unassembled WGS sequence"/>
</dbReference>
<organism evidence="3 4">
    <name type="scientific">Aspergillus terreus</name>
    <dbReference type="NCBI Taxonomy" id="33178"/>
    <lineage>
        <taxon>Eukaryota</taxon>
        <taxon>Fungi</taxon>
        <taxon>Dikarya</taxon>
        <taxon>Ascomycota</taxon>
        <taxon>Pezizomycotina</taxon>
        <taxon>Eurotiomycetes</taxon>
        <taxon>Eurotiomycetidae</taxon>
        <taxon>Eurotiales</taxon>
        <taxon>Aspergillaceae</taxon>
        <taxon>Aspergillus</taxon>
        <taxon>Aspergillus subgen. Circumdati</taxon>
    </lineage>
</organism>
<evidence type="ECO:0000256" key="1">
    <source>
        <dbReference type="ARBA" id="ARBA00022898"/>
    </source>
</evidence>
<sequence length="449" mass="50045">MSAQTPFGAPMRKHFLMDPGYLNLNHGSFGTYPEAVRTVLRQFQDEIEARPDPFIRYTTPEVLDASREAVAKMLNVSRKECVFVKNATTGVNTILRNIPFQPGDVIVYFDTVYGAIEKGIISFMESMPLQARKVEYQCPISHDDLVSRFQDVVRATRAEGLNVKIALFDVITSMPAMRFPFERLTEICREEGILSLIDGAHGIGQIPLDLGKLQPDFFASNCHKWLFVPRSCCVLYVAERNQHLIRTTIPTSWGFIPPSDAPETAPSVIKDDDPSKTAFESLFEFVATNDDTPYFCVPAALKFRNEVCGGEDRIYTYLETLANEAGDIVAGILGTNVLQEPNLAPGTQSQLRRCAMSTVRLPIAVGQAATSEKACAVVQEDQVGSVVNWFQTTLTHKYSTFVPVFAHGGWMWMRLSAQVYLDKQDFEWLAGVLKEMCGDIKKTGLAISN</sequence>
<gene>
    <name evidence="3" type="ORF">ATEIFO6365_0007051300</name>
</gene>